<evidence type="ECO:0000313" key="1">
    <source>
        <dbReference type="EMBL" id="CAG8443936.1"/>
    </source>
</evidence>
<reference evidence="1" key="1">
    <citation type="submission" date="2021-06" db="EMBL/GenBank/DDBJ databases">
        <authorList>
            <person name="Kallberg Y."/>
            <person name="Tangrot J."/>
            <person name="Rosling A."/>
        </authorList>
    </citation>
    <scope>NUCLEOTIDE SEQUENCE</scope>
    <source>
        <strain evidence="1">AU212A</strain>
    </source>
</reference>
<evidence type="ECO:0000313" key="2">
    <source>
        <dbReference type="Proteomes" id="UP000789860"/>
    </source>
</evidence>
<dbReference type="EMBL" id="CAJVPM010000414">
    <property type="protein sequence ID" value="CAG8443936.1"/>
    <property type="molecule type" value="Genomic_DNA"/>
</dbReference>
<comment type="caution">
    <text evidence="1">The sequence shown here is derived from an EMBL/GenBank/DDBJ whole genome shotgun (WGS) entry which is preliminary data.</text>
</comment>
<keyword evidence="2" id="KW-1185">Reference proteome</keyword>
<gene>
    <name evidence="1" type="ORF">SCALOS_LOCUS807</name>
</gene>
<dbReference type="Proteomes" id="UP000789860">
    <property type="component" value="Unassembled WGS sequence"/>
</dbReference>
<protein>
    <submittedName>
        <fullName evidence="1">5355_t:CDS:1</fullName>
    </submittedName>
</protein>
<name>A0ACA9JZK9_9GLOM</name>
<accession>A0ACA9JZK9</accession>
<sequence length="157" mass="18182">MWQQRSGRETDRQTYENITLSITSLFGSLRYIYHTSKYIFDNKTVAKANCEVQKCLHIIEDLFKQLEYISQLHNGLKCNPDIIETSQNDDSMNVEISNLGEDAIINVGLETIISQYYHTESLIDGLWSDLERTESYIDEMILWKVSCSHRPPARNAA</sequence>
<organism evidence="1 2">
    <name type="scientific">Scutellospora calospora</name>
    <dbReference type="NCBI Taxonomy" id="85575"/>
    <lineage>
        <taxon>Eukaryota</taxon>
        <taxon>Fungi</taxon>
        <taxon>Fungi incertae sedis</taxon>
        <taxon>Mucoromycota</taxon>
        <taxon>Glomeromycotina</taxon>
        <taxon>Glomeromycetes</taxon>
        <taxon>Diversisporales</taxon>
        <taxon>Gigasporaceae</taxon>
        <taxon>Scutellospora</taxon>
    </lineage>
</organism>
<proteinExistence type="predicted"/>